<dbReference type="EMBL" id="FRBD01000041">
    <property type="protein sequence ID" value="SHL25823.1"/>
    <property type="molecule type" value="Genomic_DNA"/>
</dbReference>
<evidence type="ECO:0000313" key="3">
    <source>
        <dbReference type="Proteomes" id="UP000184130"/>
    </source>
</evidence>
<gene>
    <name evidence="2" type="ORF">SAMN05216463_1415</name>
</gene>
<keyword evidence="1" id="KW-0732">Signal</keyword>
<reference evidence="2 3" key="1">
    <citation type="submission" date="2016-11" db="EMBL/GenBank/DDBJ databases">
        <authorList>
            <person name="Jaros S."/>
            <person name="Januszkiewicz K."/>
            <person name="Wedrychowicz H."/>
        </authorList>
    </citation>
    <scope>NUCLEOTIDE SEQUENCE [LARGE SCALE GENOMIC DNA]</scope>
    <source>
        <strain evidence="2 3">KHT3</strain>
    </source>
</reference>
<protein>
    <submittedName>
        <fullName evidence="2">Outer membrane protein beta-barrel domain-containing protein</fullName>
    </submittedName>
</protein>
<organism evidence="2 3">
    <name type="scientific">Xylanibacter ruminicola</name>
    <name type="common">Prevotella ruminicola</name>
    <dbReference type="NCBI Taxonomy" id="839"/>
    <lineage>
        <taxon>Bacteria</taxon>
        <taxon>Pseudomonadati</taxon>
        <taxon>Bacteroidota</taxon>
        <taxon>Bacteroidia</taxon>
        <taxon>Bacteroidales</taxon>
        <taxon>Prevotellaceae</taxon>
        <taxon>Xylanibacter</taxon>
    </lineage>
</organism>
<dbReference type="Proteomes" id="UP000184130">
    <property type="component" value="Unassembled WGS sequence"/>
</dbReference>
<name>A0A1M6Z5W0_XYLRU</name>
<feature type="signal peptide" evidence="1">
    <location>
        <begin position="1"/>
        <end position="19"/>
    </location>
</feature>
<feature type="chain" id="PRO_5012703314" evidence="1">
    <location>
        <begin position="20"/>
        <end position="165"/>
    </location>
</feature>
<dbReference type="SUPFAM" id="SSF56935">
    <property type="entry name" value="Porins"/>
    <property type="match status" value="1"/>
</dbReference>
<accession>A0A1M6Z5W0</accession>
<sequence>MKKLMMTMVALVMAISANAQYLNDSEKVFSQGKFYLGASTSSLDLSYHKGSDWTLGLTAKAGYLIADDWMVVGQLAYVKQTDIPAVVQLGGGLRYYFESCGLYLGATAKYDSWDNESDFLPEVNLGYAYFLTGKLTVEPEIFYEHSTKNSDNSGFGLRIGFGVYF</sequence>
<proteinExistence type="predicted"/>
<evidence type="ECO:0000256" key="1">
    <source>
        <dbReference type="SAM" id="SignalP"/>
    </source>
</evidence>
<dbReference type="AlphaFoldDB" id="A0A1M6Z5W0"/>
<evidence type="ECO:0000313" key="2">
    <source>
        <dbReference type="EMBL" id="SHL25823.1"/>
    </source>
</evidence>